<evidence type="ECO:0000256" key="1">
    <source>
        <dbReference type="SAM" id="MobiDB-lite"/>
    </source>
</evidence>
<dbReference type="InterPro" id="IPR050679">
    <property type="entry name" value="Bact_HTH_transcr_reg"/>
</dbReference>
<reference evidence="3 4" key="1">
    <citation type="submission" date="2023-03" db="EMBL/GenBank/DDBJ databases">
        <title>Draft genome sequence of Streptomyces sp. RB6PN23 isolated from peat swamp forest in Thailand.</title>
        <authorList>
            <person name="Klaysubun C."/>
            <person name="Duangmal K."/>
        </authorList>
    </citation>
    <scope>NUCLEOTIDE SEQUENCE [LARGE SCALE GENOMIC DNA]</scope>
    <source>
        <strain evidence="3 4">RB6PN23</strain>
    </source>
</reference>
<evidence type="ECO:0000313" key="4">
    <source>
        <dbReference type="Proteomes" id="UP001216579"/>
    </source>
</evidence>
<proteinExistence type="predicted"/>
<dbReference type="RefSeq" id="WP_276095375.1">
    <property type="nucleotide sequence ID" value="NZ_JARJBC010000016.1"/>
</dbReference>
<gene>
    <name evidence="3" type="ORF">P3G67_23945</name>
</gene>
<accession>A0ABT5ZQY9</accession>
<organism evidence="3 4">
    <name type="scientific">Streptomyces silvisoli</name>
    <dbReference type="NCBI Taxonomy" id="3034235"/>
    <lineage>
        <taxon>Bacteria</taxon>
        <taxon>Bacillati</taxon>
        <taxon>Actinomycetota</taxon>
        <taxon>Actinomycetes</taxon>
        <taxon>Kitasatosporales</taxon>
        <taxon>Streptomycetaceae</taxon>
        <taxon>Streptomyces</taxon>
    </lineage>
</organism>
<protein>
    <submittedName>
        <fullName evidence="3">UTRA domain-containing protein</fullName>
    </submittedName>
</protein>
<dbReference type="InterPro" id="IPR028978">
    <property type="entry name" value="Chorismate_lyase_/UTRA_dom_sf"/>
</dbReference>
<keyword evidence="4" id="KW-1185">Reference proteome</keyword>
<sequence>MAQRGGRREVRRSNDRHQREKDRARASREERRATGSTEYETGLSACDLVFHAAYRAVEADEELAGVFGVPVGARLLERSYRTRYREEDAPFNIVRSYLPHDLVAANPDLLDETKEPWPGGTQSQLYTVGIEVDQVVEHVTARPATADEAAELGLPDGAPVMALRKVSTDVTGRVVDVSEVVLPGDRTELVFTTRLPRW</sequence>
<dbReference type="EMBL" id="JARJBC010000016">
    <property type="protein sequence ID" value="MDF3292231.1"/>
    <property type="molecule type" value="Genomic_DNA"/>
</dbReference>
<dbReference type="PANTHER" id="PTHR44846:SF17">
    <property type="entry name" value="GNTR-FAMILY TRANSCRIPTIONAL REGULATOR"/>
    <property type="match status" value="1"/>
</dbReference>
<dbReference type="SUPFAM" id="SSF64288">
    <property type="entry name" value="Chorismate lyase-like"/>
    <property type="match status" value="1"/>
</dbReference>
<dbReference type="Proteomes" id="UP001216579">
    <property type="component" value="Unassembled WGS sequence"/>
</dbReference>
<feature type="domain" description="UbiC transcription regulator-associated" evidence="2">
    <location>
        <begin position="47"/>
        <end position="188"/>
    </location>
</feature>
<comment type="caution">
    <text evidence="3">The sequence shown here is derived from an EMBL/GenBank/DDBJ whole genome shotgun (WGS) entry which is preliminary data.</text>
</comment>
<evidence type="ECO:0000259" key="2">
    <source>
        <dbReference type="SMART" id="SM00866"/>
    </source>
</evidence>
<feature type="region of interest" description="Disordered" evidence="1">
    <location>
        <begin position="1"/>
        <end position="38"/>
    </location>
</feature>
<name>A0ABT5ZQY9_9ACTN</name>
<dbReference type="Pfam" id="PF07702">
    <property type="entry name" value="UTRA"/>
    <property type="match status" value="1"/>
</dbReference>
<dbReference type="Gene3D" id="3.40.1410.10">
    <property type="entry name" value="Chorismate lyase-like"/>
    <property type="match status" value="1"/>
</dbReference>
<dbReference type="PANTHER" id="PTHR44846">
    <property type="entry name" value="MANNOSYL-D-GLYCERATE TRANSPORT/METABOLISM SYSTEM REPRESSOR MNGR-RELATED"/>
    <property type="match status" value="1"/>
</dbReference>
<dbReference type="InterPro" id="IPR011663">
    <property type="entry name" value="UTRA"/>
</dbReference>
<evidence type="ECO:0000313" key="3">
    <source>
        <dbReference type="EMBL" id="MDF3292231.1"/>
    </source>
</evidence>
<feature type="compositionally biased region" description="Basic and acidic residues" evidence="1">
    <location>
        <begin position="1"/>
        <end position="33"/>
    </location>
</feature>
<dbReference type="SMART" id="SM00866">
    <property type="entry name" value="UTRA"/>
    <property type="match status" value="1"/>
</dbReference>